<sequence>MLQEKHAQINVVTSSEEVIQLDNGLIQLRVDLRTGEASYHGKQGFEMNGIVSAVRWMGKELHSNQYQQHGLHGEFVQIEDEFGQGVQIAIRHEASLWPAMIQYMTIYEHQPFVLLRTDVTSQDVIKVNRISVLKAASLQVPAKAKVDADPLHVLQVPFDNDKWVRYSANPLPLEIESYEVSAIFRNENRHGLVLGSLTHDVWKTGIQVHGKQADGIDALDVYGGASSTFTRDSLPHGYVSGRTIKSPLVFLGFYEDYREGLEAYGRANAKVTPALPWESGVPFGWNSWSAAADKLDYDLYTSTSNFLKQEVQAEGFQNEGTLYINFDSFWTNLSEDQMQDAVQLVRRNGHKPGTYWTPFTFWGGVAQFDDEVEGTNGKYTYRDILLKDWQGEVLPDLDGGLAIDPTHPGTLERIDWYTDKFITEGFEYIKLDFMAHGALEGVHHNPIITTGIAAYHFGMSYLTSKLSPERVGKPFFINLSIAPLFPAHFAHSRRVSCDAFGTIADTEYMLNSVTYGWWINDTVYRFNDPDHSVLYKSYNQDATTRHEGRSRLTGSVIAGTVLLMGDDFREEEAAWRAKAWLTNKDIINVARIGKTFVPVEGNNGSGAADVFVQSDADGDVYVAVFNYDGSCEVEKNIDLARLGLDAAAGYRVHDLWDGSESEASGSWNVKLHPAESKIYRLKQMEQ</sequence>
<protein>
    <submittedName>
        <fullName evidence="6">Alpha-galactosidase</fullName>
    </submittedName>
</protein>
<evidence type="ECO:0000256" key="2">
    <source>
        <dbReference type="ARBA" id="ARBA00022729"/>
    </source>
</evidence>
<dbReference type="PANTHER" id="PTHR11452">
    <property type="entry name" value="ALPHA-GALACTOSIDASE/ALPHA-N-ACETYLGALACTOSAMINIDASE"/>
    <property type="match status" value="1"/>
</dbReference>
<dbReference type="GO" id="GO:0004553">
    <property type="term" value="F:hydrolase activity, hydrolyzing O-glycosyl compounds"/>
    <property type="evidence" value="ECO:0007669"/>
    <property type="project" value="InterPro"/>
</dbReference>
<comment type="similarity">
    <text evidence="1">Belongs to the glycosyl hydrolase 27 family.</text>
</comment>
<dbReference type="SUPFAM" id="SSF51011">
    <property type="entry name" value="Glycosyl hydrolase domain"/>
    <property type="match status" value="1"/>
</dbReference>
<evidence type="ECO:0000259" key="5">
    <source>
        <dbReference type="Pfam" id="PF17801"/>
    </source>
</evidence>
<organism evidence="6 7">
    <name type="scientific">Paenibacillus selenitireducens</name>
    <dbReference type="NCBI Taxonomy" id="1324314"/>
    <lineage>
        <taxon>Bacteria</taxon>
        <taxon>Bacillati</taxon>
        <taxon>Bacillota</taxon>
        <taxon>Bacilli</taxon>
        <taxon>Bacillales</taxon>
        <taxon>Paenibacillaceae</taxon>
        <taxon>Paenibacillus</taxon>
    </lineage>
</organism>
<dbReference type="Gene3D" id="2.60.40.1180">
    <property type="entry name" value="Golgi alpha-mannosidase II"/>
    <property type="match status" value="1"/>
</dbReference>
<dbReference type="InterPro" id="IPR013780">
    <property type="entry name" value="Glyco_hydro_b"/>
</dbReference>
<evidence type="ECO:0000256" key="4">
    <source>
        <dbReference type="ARBA" id="ARBA00023295"/>
    </source>
</evidence>
<evidence type="ECO:0000256" key="1">
    <source>
        <dbReference type="ARBA" id="ARBA00009743"/>
    </source>
</evidence>
<keyword evidence="7" id="KW-1185">Reference proteome</keyword>
<dbReference type="PANTHER" id="PTHR11452:SF75">
    <property type="entry name" value="ALPHA-GALACTOSIDASE MEL1"/>
    <property type="match status" value="1"/>
</dbReference>
<dbReference type="InterPro" id="IPR017853">
    <property type="entry name" value="GH"/>
</dbReference>
<dbReference type="Proteomes" id="UP000190188">
    <property type="component" value="Unassembled WGS sequence"/>
</dbReference>
<evidence type="ECO:0000313" key="6">
    <source>
        <dbReference type="EMBL" id="OPA76675.1"/>
    </source>
</evidence>
<evidence type="ECO:0000313" key="7">
    <source>
        <dbReference type="Proteomes" id="UP000190188"/>
    </source>
</evidence>
<comment type="caution">
    <text evidence="6">The sequence shown here is derived from an EMBL/GenBank/DDBJ whole genome shotgun (WGS) entry which is preliminary data.</text>
</comment>
<dbReference type="InterPro" id="IPR013785">
    <property type="entry name" value="Aldolase_TIM"/>
</dbReference>
<dbReference type="EMBL" id="MSZX01000006">
    <property type="protein sequence ID" value="OPA76675.1"/>
    <property type="molecule type" value="Genomic_DNA"/>
</dbReference>
<dbReference type="OrthoDB" id="1031955at2"/>
<dbReference type="Pfam" id="PF17801">
    <property type="entry name" value="Melibiase_C"/>
    <property type="match status" value="1"/>
</dbReference>
<gene>
    <name evidence="6" type="ORF">BVG16_16005</name>
</gene>
<keyword evidence="4" id="KW-0326">Glycosidase</keyword>
<dbReference type="GO" id="GO:0005975">
    <property type="term" value="P:carbohydrate metabolic process"/>
    <property type="evidence" value="ECO:0007669"/>
    <property type="project" value="InterPro"/>
</dbReference>
<keyword evidence="3" id="KW-0378">Hydrolase</keyword>
<reference evidence="6 7" key="1">
    <citation type="submission" date="2017-01" db="EMBL/GenBank/DDBJ databases">
        <title>Genome analysis of Paenibacillus selenitrireducens ES3-24.</title>
        <authorList>
            <person name="Xu D."/>
            <person name="Yao R."/>
            <person name="Zheng S."/>
        </authorList>
    </citation>
    <scope>NUCLEOTIDE SEQUENCE [LARGE SCALE GENOMIC DNA]</scope>
    <source>
        <strain evidence="6 7">ES3-24</strain>
    </source>
</reference>
<name>A0A1T2XA17_9BACL</name>
<dbReference type="SUPFAM" id="SSF51445">
    <property type="entry name" value="(Trans)glycosidases"/>
    <property type="match status" value="1"/>
</dbReference>
<dbReference type="RefSeq" id="WP_078499692.1">
    <property type="nucleotide sequence ID" value="NZ_MSZX01000006.1"/>
</dbReference>
<evidence type="ECO:0000256" key="3">
    <source>
        <dbReference type="ARBA" id="ARBA00022801"/>
    </source>
</evidence>
<dbReference type="InterPro" id="IPR041233">
    <property type="entry name" value="Melibiase_C"/>
</dbReference>
<dbReference type="InterPro" id="IPR002241">
    <property type="entry name" value="Glyco_hydro_27"/>
</dbReference>
<feature type="domain" description="Alpha galactosidase C-terminal" evidence="5">
    <location>
        <begin position="606"/>
        <end position="681"/>
    </location>
</feature>
<dbReference type="Gene3D" id="3.20.20.70">
    <property type="entry name" value="Aldolase class I"/>
    <property type="match status" value="1"/>
</dbReference>
<dbReference type="AlphaFoldDB" id="A0A1T2XA17"/>
<proteinExistence type="inferred from homology"/>
<dbReference type="STRING" id="1324314.BVG16_16005"/>
<accession>A0A1T2XA17</accession>
<keyword evidence="2" id="KW-0732">Signal</keyword>